<dbReference type="SMART" id="SM00086">
    <property type="entry name" value="PAC"/>
    <property type="match status" value="3"/>
</dbReference>
<evidence type="ECO:0000259" key="16">
    <source>
        <dbReference type="PROSITE" id="PS50113"/>
    </source>
</evidence>
<dbReference type="GO" id="GO:0007234">
    <property type="term" value="P:osmosensory signaling via phosphorelay pathway"/>
    <property type="evidence" value="ECO:0007669"/>
    <property type="project" value="TreeGrafter"/>
</dbReference>
<dbReference type="PROSITE" id="PS50113">
    <property type="entry name" value="PAC"/>
    <property type="match status" value="1"/>
</dbReference>
<evidence type="ECO:0000256" key="13">
    <source>
        <dbReference type="SAM" id="Coils"/>
    </source>
</evidence>
<gene>
    <name evidence="17" type="ORF">SAMN05421827_11889</name>
</gene>
<dbReference type="CDD" id="cd00130">
    <property type="entry name" value="PAS"/>
    <property type="match status" value="2"/>
</dbReference>
<dbReference type="Proteomes" id="UP000199643">
    <property type="component" value="Unassembled WGS sequence"/>
</dbReference>
<dbReference type="SUPFAM" id="SSF55785">
    <property type="entry name" value="PYP-like sensor domain (PAS domain)"/>
    <property type="match status" value="4"/>
</dbReference>
<dbReference type="PANTHER" id="PTHR42878">
    <property type="entry name" value="TWO-COMPONENT HISTIDINE KINASE"/>
    <property type="match status" value="1"/>
</dbReference>
<feature type="domain" description="PAC" evidence="16">
    <location>
        <begin position="640"/>
        <end position="692"/>
    </location>
</feature>
<dbReference type="InterPro" id="IPR000700">
    <property type="entry name" value="PAS-assoc_C"/>
</dbReference>
<comment type="subcellular location">
    <subcellularLocation>
        <location evidence="2">Membrane</location>
        <topology evidence="2">Multi-pass membrane protein</topology>
    </subcellularLocation>
</comment>
<dbReference type="Pfam" id="PF00512">
    <property type="entry name" value="HisKA"/>
    <property type="match status" value="1"/>
</dbReference>
<sequence length="915" mass="102745">MHNLLSVIGNPALLDILNQSTQATAIYIGPELIIQMASREMLEFWGKDNTVIGKKFEDALPELEGQPFKQLLKEVWKTGQQYTGKDVKATLEINGQLVSSYFDFVYKPVFDSSGTQLCIINTATDVTERVNAWKLVREKEALEQQIIEQLQAANEEYQASNEELSQVNEELVATHRRLAFTEHRMQQLVKFSPIGLALLKGKDMVIESANPEMLKIWGHLQEEVIGRPMLEVFPLLKGQKFNDELDNVFLSAKKVSLSDVLDSSREIENAQPKYINIDLIPMLDPAGKVDAIMCTVQDTTEQVLAKNALKESEHKLQGYIEELAVMNEELQSTNEELAAMNEEYTATNEKLEEYNRAIKTINSNLEDQNAKLYNSNGELHIENHNLSAINQGLTHDNGELLALNLAINSLNNQFKDSELGFRNLVAQSPVAIMLVKGNDFIVTMINAAMLELIGKDDTIIGKPLFEEIPELLGQPAAEKLMATYRDGIARAESASPVNFLRNGNLNEGYFNFSYAPYVENGKVTGVINMALEVSDQIYAIRDRDKTISEKTVLEDTLKQNEQRLQGILETMAEGVGIIDTNGQLIYANPMAQQILGLTLSEIEERTYDDPRWQNLRLDGTPLPDEEHPMSIMMSTGRQVFDVEIGVQPPNGNRIYISINAAPIFDDQGNLTGGIGTFMDVTSRRLITQGKEDFINIASHELKTPVTSLKASLQLLERAHTKLPDESRQKLIDQSIRSLDNLSRLLNDLLDSTRMEQGHLKIDRTTFSLYELVENCCSQLRQTTTKQIVFEAEKKLKLFADNQQIGQVLINFITNAIKYAPDTDKIIITAIQNGDSDVKVCVKDFGPGIPQEKLKHLFDRYYRADYEGKKFTGLGLGLYISSEIIKNHGGKIGVDSEIDKGSTFWFSLPTQDQPVL</sequence>
<evidence type="ECO:0000256" key="12">
    <source>
        <dbReference type="ARBA" id="ARBA00023136"/>
    </source>
</evidence>
<dbReference type="RefSeq" id="WP_090502826.1">
    <property type="nucleotide sequence ID" value="NZ_FNCH01000018.1"/>
</dbReference>
<feature type="domain" description="PAS" evidence="15">
    <location>
        <begin position="560"/>
        <end position="602"/>
    </location>
</feature>
<dbReference type="OrthoDB" id="9813151at2"/>
<dbReference type="GO" id="GO:0000156">
    <property type="term" value="F:phosphorelay response regulator activity"/>
    <property type="evidence" value="ECO:0007669"/>
    <property type="project" value="TreeGrafter"/>
</dbReference>
<dbReference type="STRING" id="405671.SAMN05421827_11889"/>
<dbReference type="SMART" id="SM00388">
    <property type="entry name" value="HisKA"/>
    <property type="match status" value="1"/>
</dbReference>
<dbReference type="SMART" id="SM00387">
    <property type="entry name" value="HATPase_c"/>
    <property type="match status" value="1"/>
</dbReference>
<dbReference type="FunFam" id="3.30.565.10:FF:000006">
    <property type="entry name" value="Sensor histidine kinase WalK"/>
    <property type="match status" value="1"/>
</dbReference>
<dbReference type="GO" id="GO:0030295">
    <property type="term" value="F:protein kinase activator activity"/>
    <property type="evidence" value="ECO:0007669"/>
    <property type="project" value="TreeGrafter"/>
</dbReference>
<keyword evidence="9" id="KW-0067">ATP-binding</keyword>
<evidence type="ECO:0000256" key="4">
    <source>
        <dbReference type="ARBA" id="ARBA00022553"/>
    </source>
</evidence>
<dbReference type="Pfam" id="PF08448">
    <property type="entry name" value="PAS_4"/>
    <property type="match status" value="3"/>
</dbReference>
<evidence type="ECO:0000256" key="6">
    <source>
        <dbReference type="ARBA" id="ARBA00022692"/>
    </source>
</evidence>
<keyword evidence="13" id="KW-0175">Coiled coil</keyword>
<keyword evidence="11" id="KW-0902">Two-component regulatory system</keyword>
<dbReference type="InterPro" id="IPR003594">
    <property type="entry name" value="HATPase_dom"/>
</dbReference>
<dbReference type="InterPro" id="IPR013656">
    <property type="entry name" value="PAS_4"/>
</dbReference>
<dbReference type="EC" id="2.7.13.3" evidence="3"/>
<keyword evidence="10" id="KW-1133">Transmembrane helix</keyword>
<dbReference type="InterPro" id="IPR036097">
    <property type="entry name" value="HisK_dim/P_sf"/>
</dbReference>
<dbReference type="InterPro" id="IPR001610">
    <property type="entry name" value="PAC"/>
</dbReference>
<evidence type="ECO:0000256" key="1">
    <source>
        <dbReference type="ARBA" id="ARBA00000085"/>
    </source>
</evidence>
<keyword evidence="6" id="KW-0812">Transmembrane</keyword>
<dbReference type="InterPro" id="IPR000014">
    <property type="entry name" value="PAS"/>
</dbReference>
<dbReference type="InterPro" id="IPR050351">
    <property type="entry name" value="BphY/WalK/GraS-like"/>
</dbReference>
<dbReference type="InterPro" id="IPR005467">
    <property type="entry name" value="His_kinase_dom"/>
</dbReference>
<keyword evidence="5" id="KW-0808">Transferase</keyword>
<evidence type="ECO:0000256" key="7">
    <source>
        <dbReference type="ARBA" id="ARBA00022741"/>
    </source>
</evidence>
<comment type="catalytic activity">
    <reaction evidence="1">
        <text>ATP + protein L-histidine = ADP + protein N-phospho-L-histidine.</text>
        <dbReference type="EC" id="2.7.13.3"/>
    </reaction>
</comment>
<proteinExistence type="predicted"/>
<dbReference type="InterPro" id="IPR003661">
    <property type="entry name" value="HisK_dim/P_dom"/>
</dbReference>
<dbReference type="Gene3D" id="3.30.565.10">
    <property type="entry name" value="Histidine kinase-like ATPase, C-terminal domain"/>
    <property type="match status" value="1"/>
</dbReference>
<evidence type="ECO:0000259" key="15">
    <source>
        <dbReference type="PROSITE" id="PS50112"/>
    </source>
</evidence>
<dbReference type="PROSITE" id="PS50112">
    <property type="entry name" value="PAS"/>
    <property type="match status" value="1"/>
</dbReference>
<dbReference type="InterPro" id="IPR035965">
    <property type="entry name" value="PAS-like_dom_sf"/>
</dbReference>
<organism evidence="17 18">
    <name type="scientific">Pedobacter terrae</name>
    <dbReference type="NCBI Taxonomy" id="405671"/>
    <lineage>
        <taxon>Bacteria</taxon>
        <taxon>Pseudomonadati</taxon>
        <taxon>Bacteroidota</taxon>
        <taxon>Sphingobacteriia</taxon>
        <taxon>Sphingobacteriales</taxon>
        <taxon>Sphingobacteriaceae</taxon>
        <taxon>Pedobacter</taxon>
    </lineage>
</organism>
<evidence type="ECO:0000256" key="10">
    <source>
        <dbReference type="ARBA" id="ARBA00022989"/>
    </source>
</evidence>
<evidence type="ECO:0000259" key="14">
    <source>
        <dbReference type="PROSITE" id="PS50109"/>
    </source>
</evidence>
<dbReference type="GO" id="GO:0000155">
    <property type="term" value="F:phosphorelay sensor kinase activity"/>
    <property type="evidence" value="ECO:0007669"/>
    <property type="project" value="InterPro"/>
</dbReference>
<evidence type="ECO:0000256" key="11">
    <source>
        <dbReference type="ARBA" id="ARBA00023012"/>
    </source>
</evidence>
<dbReference type="Pfam" id="PF02518">
    <property type="entry name" value="HATPase_c"/>
    <property type="match status" value="1"/>
</dbReference>
<dbReference type="AlphaFoldDB" id="A0A1G8AD11"/>
<keyword evidence="8" id="KW-0418">Kinase</keyword>
<dbReference type="CDD" id="cd00075">
    <property type="entry name" value="HATPase"/>
    <property type="match status" value="1"/>
</dbReference>
<dbReference type="SUPFAM" id="SSF47384">
    <property type="entry name" value="Homodimeric domain of signal transducing histidine kinase"/>
    <property type="match status" value="1"/>
</dbReference>
<evidence type="ECO:0000256" key="9">
    <source>
        <dbReference type="ARBA" id="ARBA00022840"/>
    </source>
</evidence>
<evidence type="ECO:0000256" key="2">
    <source>
        <dbReference type="ARBA" id="ARBA00004141"/>
    </source>
</evidence>
<feature type="coiled-coil region" evidence="13">
    <location>
        <begin position="136"/>
        <end position="174"/>
    </location>
</feature>
<feature type="domain" description="Histidine kinase" evidence="14">
    <location>
        <begin position="696"/>
        <end position="911"/>
    </location>
</feature>
<evidence type="ECO:0000256" key="8">
    <source>
        <dbReference type="ARBA" id="ARBA00022777"/>
    </source>
</evidence>
<dbReference type="InterPro" id="IPR004358">
    <property type="entry name" value="Sig_transdc_His_kin-like_C"/>
</dbReference>
<dbReference type="NCBIfam" id="TIGR00229">
    <property type="entry name" value="sensory_box"/>
    <property type="match status" value="1"/>
</dbReference>
<dbReference type="SMART" id="SM00091">
    <property type="entry name" value="PAS"/>
    <property type="match status" value="4"/>
</dbReference>
<dbReference type="InterPro" id="IPR036890">
    <property type="entry name" value="HATPase_C_sf"/>
</dbReference>
<dbReference type="PROSITE" id="PS50109">
    <property type="entry name" value="HIS_KIN"/>
    <property type="match status" value="1"/>
</dbReference>
<dbReference type="Pfam" id="PF13426">
    <property type="entry name" value="PAS_9"/>
    <property type="match status" value="1"/>
</dbReference>
<dbReference type="CDD" id="cd00082">
    <property type="entry name" value="HisKA"/>
    <property type="match status" value="1"/>
</dbReference>
<dbReference type="Gene3D" id="3.30.450.20">
    <property type="entry name" value="PAS domain"/>
    <property type="match status" value="4"/>
</dbReference>
<accession>A0A1G8AD11</accession>
<feature type="coiled-coil region" evidence="13">
    <location>
        <begin position="309"/>
        <end position="371"/>
    </location>
</feature>
<evidence type="ECO:0000313" key="18">
    <source>
        <dbReference type="Proteomes" id="UP000199643"/>
    </source>
</evidence>
<reference evidence="18" key="1">
    <citation type="submission" date="2016-10" db="EMBL/GenBank/DDBJ databases">
        <authorList>
            <person name="Varghese N."/>
            <person name="Submissions S."/>
        </authorList>
    </citation>
    <scope>NUCLEOTIDE SEQUENCE [LARGE SCALE GENOMIC DNA]</scope>
    <source>
        <strain evidence="18">DSM 17933</strain>
    </source>
</reference>
<dbReference type="SUPFAM" id="SSF55874">
    <property type="entry name" value="ATPase domain of HSP90 chaperone/DNA topoisomerase II/histidine kinase"/>
    <property type="match status" value="1"/>
</dbReference>
<evidence type="ECO:0000256" key="3">
    <source>
        <dbReference type="ARBA" id="ARBA00012438"/>
    </source>
</evidence>
<dbReference type="PANTHER" id="PTHR42878:SF7">
    <property type="entry name" value="SENSOR HISTIDINE KINASE GLRK"/>
    <property type="match status" value="1"/>
</dbReference>
<keyword evidence="12" id="KW-0472">Membrane</keyword>
<evidence type="ECO:0000313" key="17">
    <source>
        <dbReference type="EMBL" id="SDH18781.1"/>
    </source>
</evidence>
<keyword evidence="18" id="KW-1185">Reference proteome</keyword>
<dbReference type="Gene3D" id="1.10.287.130">
    <property type="match status" value="1"/>
</dbReference>
<keyword evidence="7" id="KW-0547">Nucleotide-binding</keyword>
<dbReference type="GO" id="GO:0005524">
    <property type="term" value="F:ATP binding"/>
    <property type="evidence" value="ECO:0007669"/>
    <property type="project" value="UniProtKB-KW"/>
</dbReference>
<dbReference type="EMBL" id="FNCH01000018">
    <property type="protein sequence ID" value="SDH18781.1"/>
    <property type="molecule type" value="Genomic_DNA"/>
</dbReference>
<evidence type="ECO:0000256" key="5">
    <source>
        <dbReference type="ARBA" id="ARBA00022679"/>
    </source>
</evidence>
<protein>
    <recommendedName>
        <fullName evidence="3">histidine kinase</fullName>
        <ecNumber evidence="3">2.7.13.3</ecNumber>
    </recommendedName>
</protein>
<dbReference type="GO" id="GO:0016020">
    <property type="term" value="C:membrane"/>
    <property type="evidence" value="ECO:0007669"/>
    <property type="project" value="UniProtKB-SubCell"/>
</dbReference>
<dbReference type="PRINTS" id="PR00344">
    <property type="entry name" value="BCTRLSENSOR"/>
</dbReference>
<name>A0A1G8AD11_9SPHI</name>
<keyword evidence="4" id="KW-0597">Phosphoprotein</keyword>